<accession>A0A0A6PBZ3</accession>
<reference evidence="1 2" key="1">
    <citation type="journal article" date="2016" name="Front. Microbiol.">
        <title>Single-Cell (Meta-)Genomics of a Dimorphic Candidatus Thiomargarita nelsonii Reveals Genomic Plasticity.</title>
        <authorList>
            <person name="Flood B.E."/>
            <person name="Fliss P."/>
            <person name="Jones D.S."/>
            <person name="Dick G.J."/>
            <person name="Jain S."/>
            <person name="Kaster A.K."/>
            <person name="Winkel M."/>
            <person name="Mussmann M."/>
            <person name="Bailey J."/>
        </authorList>
    </citation>
    <scope>NUCLEOTIDE SEQUENCE [LARGE SCALE GENOMIC DNA]</scope>
    <source>
        <strain evidence="1">Hydrate Ridge</strain>
    </source>
</reference>
<proteinExistence type="predicted"/>
<dbReference type="Proteomes" id="UP000030428">
    <property type="component" value="Unassembled WGS sequence"/>
</dbReference>
<organism evidence="1 2">
    <name type="scientific">Candidatus Thiomargarita nelsonii</name>
    <dbReference type="NCBI Taxonomy" id="1003181"/>
    <lineage>
        <taxon>Bacteria</taxon>
        <taxon>Pseudomonadati</taxon>
        <taxon>Pseudomonadota</taxon>
        <taxon>Gammaproteobacteria</taxon>
        <taxon>Thiotrichales</taxon>
        <taxon>Thiotrichaceae</taxon>
        <taxon>Thiomargarita</taxon>
    </lineage>
</organism>
<evidence type="ECO:0000313" key="1">
    <source>
        <dbReference type="EMBL" id="KHD08310.2"/>
    </source>
</evidence>
<evidence type="ECO:0000313" key="2">
    <source>
        <dbReference type="Proteomes" id="UP000030428"/>
    </source>
</evidence>
<protein>
    <recommendedName>
        <fullName evidence="3">Ribbon-helix-helix protein CopG domain-containing protein</fullName>
    </recommendedName>
</protein>
<name>A0A0A6PBZ3_9GAMM</name>
<comment type="caution">
    <text evidence="1">The sequence shown here is derived from an EMBL/GenBank/DDBJ whole genome shotgun (WGS) entry which is preliminary data.</text>
</comment>
<dbReference type="EMBL" id="JSZA02000034">
    <property type="protein sequence ID" value="KHD08310.2"/>
    <property type="molecule type" value="Genomic_DNA"/>
</dbReference>
<sequence length="97" mass="10974">MELVIDRTESTDSFLKDLVRQTKQSKAELITQAFQLGIRQLWEKHILDDYLLGKVSRNEAINSVGGELVELAEHQQKAMMEDLEWGLKPSKSDGSTG</sequence>
<dbReference type="AlphaFoldDB" id="A0A0A6PBZ3"/>
<keyword evidence="2" id="KW-1185">Reference proteome</keyword>
<gene>
    <name evidence="1" type="ORF">PN36_11110</name>
</gene>
<evidence type="ECO:0008006" key="3">
    <source>
        <dbReference type="Google" id="ProtNLM"/>
    </source>
</evidence>